<organism evidence="1 2">
    <name type="scientific">Actinacidiphila epipremni</name>
    <dbReference type="NCBI Taxonomy" id="2053013"/>
    <lineage>
        <taxon>Bacteria</taxon>
        <taxon>Bacillati</taxon>
        <taxon>Actinomycetota</taxon>
        <taxon>Actinomycetes</taxon>
        <taxon>Kitasatosporales</taxon>
        <taxon>Streptomycetaceae</taxon>
        <taxon>Actinacidiphila</taxon>
    </lineage>
</organism>
<dbReference type="EMBL" id="JAATEJ010000012">
    <property type="protein sequence ID" value="NJP45062.1"/>
    <property type="molecule type" value="Genomic_DNA"/>
</dbReference>
<proteinExistence type="predicted"/>
<evidence type="ECO:0000313" key="1">
    <source>
        <dbReference type="EMBL" id="NJP45062.1"/>
    </source>
</evidence>
<comment type="caution">
    <text evidence="1">The sequence shown here is derived from an EMBL/GenBank/DDBJ whole genome shotgun (WGS) entry which is preliminary data.</text>
</comment>
<sequence>MDEAAVHRVLTELVAFAALRELAVACVQFEQRPGARLGIWAELISCCRSEGIVNVLVPSAEHFHHDRVIAEFMREELAAKIEGCVSYVSKPVTVRAVGPAAAEGRREQ</sequence>
<dbReference type="Proteomes" id="UP000734511">
    <property type="component" value="Unassembled WGS sequence"/>
</dbReference>
<accession>A0ABX0ZPU4</accession>
<gene>
    <name evidence="1" type="ORF">HCN08_16910</name>
</gene>
<dbReference type="RefSeq" id="WP_167983926.1">
    <property type="nucleotide sequence ID" value="NZ_JAATEJ010000012.1"/>
</dbReference>
<evidence type="ECO:0000313" key="2">
    <source>
        <dbReference type="Proteomes" id="UP000734511"/>
    </source>
</evidence>
<keyword evidence="2" id="KW-1185">Reference proteome</keyword>
<protein>
    <submittedName>
        <fullName evidence="1">Uncharacterized protein</fullName>
    </submittedName>
</protein>
<name>A0ABX0ZPU4_9ACTN</name>
<reference evidence="1 2" key="1">
    <citation type="submission" date="2020-03" db="EMBL/GenBank/DDBJ databases">
        <title>WGS of actinomycetes isolated from Thailand.</title>
        <authorList>
            <person name="Thawai C."/>
        </authorList>
    </citation>
    <scope>NUCLEOTIDE SEQUENCE [LARGE SCALE GENOMIC DNA]</scope>
    <source>
        <strain evidence="1 2">PRB2-1</strain>
    </source>
</reference>